<evidence type="ECO:0000313" key="1">
    <source>
        <dbReference type="EMBL" id="KAG4410712.1"/>
    </source>
</evidence>
<dbReference type="InterPro" id="IPR035959">
    <property type="entry name" value="RutC-like_sf"/>
</dbReference>
<dbReference type="Gene3D" id="3.30.1330.40">
    <property type="entry name" value="RutC-like"/>
    <property type="match status" value="1"/>
</dbReference>
<dbReference type="SUPFAM" id="SSF55298">
    <property type="entry name" value="YjgF-like"/>
    <property type="match status" value="1"/>
</dbReference>
<reference evidence="1" key="1">
    <citation type="submission" date="2021-02" db="EMBL/GenBank/DDBJ databases">
        <title>Genome sequence Cadophora malorum strain M34.</title>
        <authorList>
            <person name="Stefanovic E."/>
            <person name="Vu D."/>
            <person name="Scully C."/>
            <person name="Dijksterhuis J."/>
            <person name="Roader J."/>
            <person name="Houbraken J."/>
        </authorList>
    </citation>
    <scope>NUCLEOTIDE SEQUENCE</scope>
    <source>
        <strain evidence="1">M34</strain>
    </source>
</reference>
<protein>
    <recommendedName>
        <fullName evidence="3">RidA family protein</fullName>
    </recommendedName>
</protein>
<gene>
    <name evidence="1" type="ORF">IFR04_016155</name>
</gene>
<dbReference type="AlphaFoldDB" id="A0A8H7W0L5"/>
<dbReference type="EMBL" id="JAFJYH010000609">
    <property type="protein sequence ID" value="KAG4410712.1"/>
    <property type="molecule type" value="Genomic_DNA"/>
</dbReference>
<evidence type="ECO:0000313" key="2">
    <source>
        <dbReference type="Proteomes" id="UP000664132"/>
    </source>
</evidence>
<name>A0A8H7W0L5_9HELO</name>
<sequence>MRKMDGIAETFTPYTNPLPISSQTVKANGLILCSGIIGIDRDTFKVVDGGIRFQTE</sequence>
<evidence type="ECO:0008006" key="3">
    <source>
        <dbReference type="Google" id="ProtNLM"/>
    </source>
</evidence>
<comment type="caution">
    <text evidence="1">The sequence shown here is derived from an EMBL/GenBank/DDBJ whole genome shotgun (WGS) entry which is preliminary data.</text>
</comment>
<accession>A0A8H7W0L5</accession>
<proteinExistence type="predicted"/>
<dbReference type="OrthoDB" id="309640at2759"/>
<keyword evidence="2" id="KW-1185">Reference proteome</keyword>
<dbReference type="Proteomes" id="UP000664132">
    <property type="component" value="Unassembled WGS sequence"/>
</dbReference>
<organism evidence="1 2">
    <name type="scientific">Cadophora malorum</name>
    <dbReference type="NCBI Taxonomy" id="108018"/>
    <lineage>
        <taxon>Eukaryota</taxon>
        <taxon>Fungi</taxon>
        <taxon>Dikarya</taxon>
        <taxon>Ascomycota</taxon>
        <taxon>Pezizomycotina</taxon>
        <taxon>Leotiomycetes</taxon>
        <taxon>Helotiales</taxon>
        <taxon>Ploettnerulaceae</taxon>
        <taxon>Cadophora</taxon>
    </lineage>
</organism>